<feature type="region of interest" description="Disordered" evidence="1">
    <location>
        <begin position="30"/>
        <end position="76"/>
    </location>
</feature>
<gene>
    <name evidence="2" type="ORF">Dsin_002740</name>
</gene>
<dbReference type="Proteomes" id="UP001281410">
    <property type="component" value="Unassembled WGS sequence"/>
</dbReference>
<evidence type="ECO:0000256" key="1">
    <source>
        <dbReference type="SAM" id="MobiDB-lite"/>
    </source>
</evidence>
<reference evidence="2" key="1">
    <citation type="journal article" date="2023" name="Plant J.">
        <title>Genome sequences and population genomics provide insights into the demographic history, inbreeding, and mutation load of two 'living fossil' tree species of Dipteronia.</title>
        <authorList>
            <person name="Feng Y."/>
            <person name="Comes H.P."/>
            <person name="Chen J."/>
            <person name="Zhu S."/>
            <person name="Lu R."/>
            <person name="Zhang X."/>
            <person name="Li P."/>
            <person name="Qiu J."/>
            <person name="Olsen K.M."/>
            <person name="Qiu Y."/>
        </authorList>
    </citation>
    <scope>NUCLEOTIDE SEQUENCE</scope>
    <source>
        <strain evidence="2">NBL</strain>
    </source>
</reference>
<dbReference type="PANTHER" id="PTHR33448:SF3">
    <property type="entry name" value="OS09G0370000 PROTEIN"/>
    <property type="match status" value="1"/>
</dbReference>
<dbReference type="AlphaFoldDB" id="A0AAE0EJZ1"/>
<feature type="region of interest" description="Disordered" evidence="1">
    <location>
        <begin position="280"/>
        <end position="321"/>
    </location>
</feature>
<dbReference type="PANTHER" id="PTHR33448">
    <property type="entry name" value="CHLOROPLAST PROTEIN HCF243-RELATED"/>
    <property type="match status" value="1"/>
</dbReference>
<feature type="region of interest" description="Disordered" evidence="1">
    <location>
        <begin position="172"/>
        <end position="205"/>
    </location>
</feature>
<evidence type="ECO:0000313" key="2">
    <source>
        <dbReference type="EMBL" id="KAK3230859.1"/>
    </source>
</evidence>
<comment type="caution">
    <text evidence="2">The sequence shown here is derived from an EMBL/GenBank/DDBJ whole genome shotgun (WGS) entry which is preliminary data.</text>
</comment>
<organism evidence="2 3">
    <name type="scientific">Dipteronia sinensis</name>
    <dbReference type="NCBI Taxonomy" id="43782"/>
    <lineage>
        <taxon>Eukaryota</taxon>
        <taxon>Viridiplantae</taxon>
        <taxon>Streptophyta</taxon>
        <taxon>Embryophyta</taxon>
        <taxon>Tracheophyta</taxon>
        <taxon>Spermatophyta</taxon>
        <taxon>Magnoliopsida</taxon>
        <taxon>eudicotyledons</taxon>
        <taxon>Gunneridae</taxon>
        <taxon>Pentapetalae</taxon>
        <taxon>rosids</taxon>
        <taxon>malvids</taxon>
        <taxon>Sapindales</taxon>
        <taxon>Sapindaceae</taxon>
        <taxon>Hippocastanoideae</taxon>
        <taxon>Acereae</taxon>
        <taxon>Dipteronia</taxon>
    </lineage>
</organism>
<sequence length="362" mass="41834">MKGRETRGAPAAADLLVCFPSRAHLTLMPKPICSPARPSDPNNRHNHHHHHHNHHHHHHHQSHHPKKSTTRGAGQASPMLWAKSKSMEPDISEPTSPKVTCAGQIKVRPKSSACKSWQSVMEEIERIHNRRKDKKKPTWVESIGFKKEVMQFLTCLRNIRFDFRCFGAFPQTDITTDDEDDDEEVEDEEEYQEKHVVAVEESEGSESSRTVFSKWYMVLQENHQNNKFYTEEIMKKEKQRSCVVVDDDDDPSASAAPVVPPPNALLLMRCRSAPAKGWLEEKQEEEAAQNNEDHVEEKEEKKKTRNNLQSLMEEETRNNKENLVVKMAYDTDYYKISTDIAKETWVVGGIKDPLSRSRSWKR</sequence>
<dbReference type="EMBL" id="JANJYJ010000001">
    <property type="protein sequence ID" value="KAK3230859.1"/>
    <property type="molecule type" value="Genomic_DNA"/>
</dbReference>
<accession>A0AAE0EJZ1</accession>
<evidence type="ECO:0000313" key="3">
    <source>
        <dbReference type="Proteomes" id="UP001281410"/>
    </source>
</evidence>
<feature type="compositionally biased region" description="Acidic residues" evidence="1">
    <location>
        <begin position="175"/>
        <end position="191"/>
    </location>
</feature>
<proteinExistence type="predicted"/>
<feature type="compositionally biased region" description="Basic and acidic residues" evidence="1">
    <location>
        <begin position="291"/>
        <end position="302"/>
    </location>
</feature>
<protein>
    <submittedName>
        <fullName evidence="2">Uncharacterized protein</fullName>
    </submittedName>
</protein>
<keyword evidence="3" id="KW-1185">Reference proteome</keyword>
<feature type="compositionally biased region" description="Basic residues" evidence="1">
    <location>
        <begin position="44"/>
        <end position="69"/>
    </location>
</feature>
<name>A0AAE0EJZ1_9ROSI</name>